<dbReference type="OrthoDB" id="10003826at2"/>
<proteinExistence type="predicted"/>
<keyword evidence="2" id="KW-1185">Reference proteome</keyword>
<evidence type="ECO:0000313" key="2">
    <source>
        <dbReference type="Proteomes" id="UP000292085"/>
    </source>
</evidence>
<sequence>MLPLVAAQIGMPVRHYNGTRSLQFIAAKPHVKRLMFFSLHPVVHRSVRRRHEASTAWQKGATMNLEDMIDLARRSRECAERAQQEAAFWQQMIEQRMRAENREMEYDAVPAFC</sequence>
<accession>A0A4Q6Y4X5</accession>
<comment type="caution">
    <text evidence="1">The sequence shown here is derived from an EMBL/GenBank/DDBJ whole genome shotgun (WGS) entry which is preliminary data.</text>
</comment>
<reference evidence="1 2" key="1">
    <citation type="submission" date="2019-02" db="EMBL/GenBank/DDBJ databases">
        <authorList>
            <person name="Li Y."/>
        </authorList>
    </citation>
    <scope>NUCLEOTIDE SEQUENCE [LARGE SCALE GENOMIC DNA]</scope>
    <source>
        <strain evidence="1 2">3-7</strain>
    </source>
</reference>
<evidence type="ECO:0000313" key="1">
    <source>
        <dbReference type="EMBL" id="RZF64216.1"/>
    </source>
</evidence>
<organism evidence="1 2">
    <name type="scientific">Sphingomonas populi</name>
    <dbReference type="NCBI Taxonomy" id="2484750"/>
    <lineage>
        <taxon>Bacteria</taxon>
        <taxon>Pseudomonadati</taxon>
        <taxon>Pseudomonadota</taxon>
        <taxon>Alphaproteobacteria</taxon>
        <taxon>Sphingomonadales</taxon>
        <taxon>Sphingomonadaceae</taxon>
        <taxon>Sphingomonas</taxon>
    </lineage>
</organism>
<gene>
    <name evidence="1" type="ORF">EWE75_11735</name>
</gene>
<name>A0A4Q6Y4X5_9SPHN</name>
<dbReference type="AlphaFoldDB" id="A0A4Q6Y4X5"/>
<protein>
    <submittedName>
        <fullName evidence="1">Uncharacterized protein</fullName>
    </submittedName>
</protein>
<dbReference type="EMBL" id="SGIS01000016">
    <property type="protein sequence ID" value="RZF64216.1"/>
    <property type="molecule type" value="Genomic_DNA"/>
</dbReference>
<dbReference type="Proteomes" id="UP000292085">
    <property type="component" value="Unassembled WGS sequence"/>
</dbReference>